<evidence type="ECO:0000313" key="1">
    <source>
        <dbReference type="EMBL" id="GGF48753.1"/>
    </source>
</evidence>
<reference evidence="1" key="2">
    <citation type="submission" date="2020-09" db="EMBL/GenBank/DDBJ databases">
        <authorList>
            <person name="Sun Q."/>
            <person name="Zhou Y."/>
        </authorList>
    </citation>
    <scope>NUCLEOTIDE SEQUENCE</scope>
    <source>
        <strain evidence="1">CGMCC 1.16067</strain>
    </source>
</reference>
<dbReference type="RefSeq" id="WP_188779935.1">
    <property type="nucleotide sequence ID" value="NZ_BMKQ01000001.1"/>
</dbReference>
<evidence type="ECO:0008006" key="3">
    <source>
        <dbReference type="Google" id="ProtNLM"/>
    </source>
</evidence>
<evidence type="ECO:0000313" key="2">
    <source>
        <dbReference type="Proteomes" id="UP000649179"/>
    </source>
</evidence>
<dbReference type="AlphaFoldDB" id="A0A917BJY0"/>
<sequence>MTTQALPGGAVHELPADLEAELLAHADALAAWRDITVLARNEFICWVEDAKQQKTRERRVRRTREELEDGMRRPCCWPGCAHRERTGKA</sequence>
<dbReference type="Proteomes" id="UP000649179">
    <property type="component" value="Unassembled WGS sequence"/>
</dbReference>
<name>A0A917BJY0_9ACTN</name>
<gene>
    <name evidence="1" type="ORF">GCM10011519_23490</name>
</gene>
<accession>A0A917BJY0</accession>
<dbReference type="Pfam" id="PF13376">
    <property type="entry name" value="OmdA"/>
    <property type="match status" value="1"/>
</dbReference>
<keyword evidence="2" id="KW-1185">Reference proteome</keyword>
<reference evidence="1" key="1">
    <citation type="journal article" date="2014" name="Int. J. Syst. Evol. Microbiol.">
        <title>Complete genome sequence of Corynebacterium casei LMG S-19264T (=DSM 44701T), isolated from a smear-ripened cheese.</title>
        <authorList>
            <consortium name="US DOE Joint Genome Institute (JGI-PGF)"/>
            <person name="Walter F."/>
            <person name="Albersmeier A."/>
            <person name="Kalinowski J."/>
            <person name="Ruckert C."/>
        </authorList>
    </citation>
    <scope>NUCLEOTIDE SEQUENCE</scope>
    <source>
        <strain evidence="1">CGMCC 1.16067</strain>
    </source>
</reference>
<protein>
    <recommendedName>
        <fullName evidence="3">YdeI/OmpD-associated family protein</fullName>
    </recommendedName>
</protein>
<organism evidence="1 2">
    <name type="scientific">Marmoricola endophyticus</name>
    <dbReference type="NCBI Taxonomy" id="2040280"/>
    <lineage>
        <taxon>Bacteria</taxon>
        <taxon>Bacillati</taxon>
        <taxon>Actinomycetota</taxon>
        <taxon>Actinomycetes</taxon>
        <taxon>Propionibacteriales</taxon>
        <taxon>Nocardioidaceae</taxon>
        <taxon>Marmoricola</taxon>
    </lineage>
</organism>
<comment type="caution">
    <text evidence="1">The sequence shown here is derived from an EMBL/GenBank/DDBJ whole genome shotgun (WGS) entry which is preliminary data.</text>
</comment>
<proteinExistence type="predicted"/>
<dbReference type="EMBL" id="BMKQ01000001">
    <property type="protein sequence ID" value="GGF48753.1"/>
    <property type="molecule type" value="Genomic_DNA"/>
</dbReference>